<evidence type="ECO:0000313" key="2">
    <source>
        <dbReference type="Proteomes" id="UP000221860"/>
    </source>
</evidence>
<dbReference type="AlphaFoldDB" id="A0A2G1MHI3"/>
<keyword evidence="2" id="KW-1185">Reference proteome</keyword>
<evidence type="ECO:0000313" key="1">
    <source>
        <dbReference type="EMBL" id="PHP28213.1"/>
    </source>
</evidence>
<accession>A0A2G1MHI3</accession>
<sequence length="567" mass="63752">MKLDQLSPDRVALRSPETVMRLARMGSFHQSRLSFMRVLLRRLKSENWRFERRAFEIDGKGVGHAVYTMHGPERSYSLVAFAHDLPPEQRSDRVIATAWDTTFTLFDGLPSGADIERLSRNVPLQEAGRVTSSELTVSRANRSGRLFEHVVECLSRGAQPDRAQIDAVGYLMRTTAVYGSGKLGAADRESICDRPEFAAPFQAEMLTVFLIRGFVLDLVEHLAKVRGGARAVTLDPALRRRFGIGNSTGLGMAPFLLNHPILLNNWIETREIALARVRALPAALPAEAEAFRIMLRRGRRNVDEWQSEHPVQRGRIAGLKADLDRLDRHVAGGALTGASPWDRLYTWAETALSLEGQELLVALMMEPYGALVDDLPMRMSADETAGFSIEGGMTVARLRDILERDYAWALGIDWDSPDAQARAWYVSAEKLEPRLGERHLEPVAAYEQPLAPGRDAALLFEALKREAGETRVADVLLRHPEHRHILRRVQIASRHPYAEIRDNTVGADVLPIDLLRAKLSFFGACHFDPRSDRWVRINMFRNAPFPHELADMEFAGWIYPALPEVQP</sequence>
<dbReference type="OrthoDB" id="4891072at2"/>
<proteinExistence type="predicted"/>
<organism evidence="1 2">
    <name type="scientific">Limimaricola cinnabarinus</name>
    <dbReference type="NCBI Taxonomy" id="1125964"/>
    <lineage>
        <taxon>Bacteria</taxon>
        <taxon>Pseudomonadati</taxon>
        <taxon>Pseudomonadota</taxon>
        <taxon>Alphaproteobacteria</taxon>
        <taxon>Rhodobacterales</taxon>
        <taxon>Paracoccaceae</taxon>
        <taxon>Limimaricola</taxon>
    </lineage>
</organism>
<dbReference type="RefSeq" id="WP_099275913.1">
    <property type="nucleotide sequence ID" value="NZ_KZ304955.1"/>
</dbReference>
<gene>
    <name evidence="1" type="ORF">CJ301_07510</name>
</gene>
<reference evidence="1 2" key="1">
    <citation type="submission" date="2017-08" db="EMBL/GenBank/DDBJ databases">
        <title>Draft Genome Sequence of Loktanella cinnabarina Strain XM1, Isolated from Coastal Surface Water.</title>
        <authorList>
            <person name="Ma R."/>
            <person name="Wang J."/>
            <person name="Wang Q."/>
            <person name="Ma Z."/>
            <person name="Li J."/>
            <person name="Chen L."/>
        </authorList>
    </citation>
    <scope>NUCLEOTIDE SEQUENCE [LARGE SCALE GENOMIC DNA]</scope>
    <source>
        <strain evidence="1 2">XM1</strain>
    </source>
</reference>
<dbReference type="EMBL" id="NQWH01000008">
    <property type="protein sequence ID" value="PHP28213.1"/>
    <property type="molecule type" value="Genomic_DNA"/>
</dbReference>
<protein>
    <submittedName>
        <fullName evidence="1">Uncharacterized protein</fullName>
    </submittedName>
</protein>
<comment type="caution">
    <text evidence="1">The sequence shown here is derived from an EMBL/GenBank/DDBJ whole genome shotgun (WGS) entry which is preliminary data.</text>
</comment>
<name>A0A2G1MHI3_9RHOB</name>
<dbReference type="Proteomes" id="UP000221860">
    <property type="component" value="Unassembled WGS sequence"/>
</dbReference>